<keyword evidence="1" id="KW-0001">2Fe-2S</keyword>
<keyword evidence="6" id="KW-1015">Disulfide bond</keyword>
<evidence type="ECO:0000256" key="3">
    <source>
        <dbReference type="ARBA" id="ARBA00023002"/>
    </source>
</evidence>
<dbReference type="InterPro" id="IPR005805">
    <property type="entry name" value="Rieske_Fe-S_prot_C"/>
</dbReference>
<accession>A0A2D2DJW0</accession>
<dbReference type="Pfam" id="PF00355">
    <property type="entry name" value="Rieske"/>
    <property type="match status" value="1"/>
</dbReference>
<evidence type="ECO:0000256" key="6">
    <source>
        <dbReference type="ARBA" id="ARBA00023157"/>
    </source>
</evidence>
<feature type="region of interest" description="Disordered" evidence="7">
    <location>
        <begin position="513"/>
        <end position="534"/>
    </location>
</feature>
<dbReference type="GO" id="GO:0016491">
    <property type="term" value="F:oxidoreductase activity"/>
    <property type="evidence" value="ECO:0007669"/>
    <property type="project" value="UniProtKB-KW"/>
</dbReference>
<dbReference type="Gene3D" id="2.102.10.10">
    <property type="entry name" value="Rieske [2Fe-2S] iron-sulphur domain"/>
    <property type="match status" value="1"/>
</dbReference>
<dbReference type="PRINTS" id="PR00162">
    <property type="entry name" value="RIESKE"/>
</dbReference>
<evidence type="ECO:0000256" key="2">
    <source>
        <dbReference type="ARBA" id="ARBA00022723"/>
    </source>
</evidence>
<dbReference type="Pfam" id="PF01266">
    <property type="entry name" value="DAO"/>
    <property type="match status" value="1"/>
</dbReference>
<keyword evidence="3" id="KW-0560">Oxidoreductase</keyword>
<dbReference type="KEGG" id="mass:CR152_12665"/>
<protein>
    <submittedName>
        <fullName evidence="9">FAD-dependent oxidoreductase</fullName>
    </submittedName>
</protein>
<dbReference type="PROSITE" id="PS51296">
    <property type="entry name" value="RIESKE"/>
    <property type="match status" value="1"/>
</dbReference>
<dbReference type="InterPro" id="IPR017941">
    <property type="entry name" value="Rieske_2Fe-2S"/>
</dbReference>
<evidence type="ECO:0000313" key="9">
    <source>
        <dbReference type="EMBL" id="ATQ75270.1"/>
    </source>
</evidence>
<keyword evidence="5" id="KW-0411">Iron-sulfur</keyword>
<dbReference type="SUPFAM" id="SSF50022">
    <property type="entry name" value="ISP domain"/>
    <property type="match status" value="1"/>
</dbReference>
<keyword evidence="4" id="KW-0408">Iron</keyword>
<dbReference type="InterPro" id="IPR036922">
    <property type="entry name" value="Rieske_2Fe-2S_sf"/>
</dbReference>
<evidence type="ECO:0000256" key="7">
    <source>
        <dbReference type="SAM" id="MobiDB-lite"/>
    </source>
</evidence>
<dbReference type="CDD" id="cd03477">
    <property type="entry name" value="Rieske_YhfW_C"/>
    <property type="match status" value="1"/>
</dbReference>
<dbReference type="EMBL" id="CP024608">
    <property type="protein sequence ID" value="ATQ75270.1"/>
    <property type="molecule type" value="Genomic_DNA"/>
</dbReference>
<organism evidence="9 10">
    <name type="scientific">Massilia violaceinigra</name>
    <dbReference type="NCBI Taxonomy" id="2045208"/>
    <lineage>
        <taxon>Bacteria</taxon>
        <taxon>Pseudomonadati</taxon>
        <taxon>Pseudomonadota</taxon>
        <taxon>Betaproteobacteria</taxon>
        <taxon>Burkholderiales</taxon>
        <taxon>Oxalobacteraceae</taxon>
        <taxon>Telluria group</taxon>
        <taxon>Massilia</taxon>
    </lineage>
</organism>
<dbReference type="Gene3D" id="3.50.50.60">
    <property type="entry name" value="FAD/NAD(P)-binding domain"/>
    <property type="match status" value="1"/>
</dbReference>
<evidence type="ECO:0000256" key="5">
    <source>
        <dbReference type="ARBA" id="ARBA00023014"/>
    </source>
</evidence>
<dbReference type="OrthoDB" id="9767869at2"/>
<dbReference type="GO" id="GO:0016020">
    <property type="term" value="C:membrane"/>
    <property type="evidence" value="ECO:0007669"/>
    <property type="project" value="InterPro"/>
</dbReference>
<dbReference type="Gene3D" id="3.30.9.10">
    <property type="entry name" value="D-Amino Acid Oxidase, subunit A, domain 2"/>
    <property type="match status" value="1"/>
</dbReference>
<reference evidence="9" key="1">
    <citation type="submission" date="2017-10" db="EMBL/GenBank/DDBJ databases">
        <title>Massilia psychrophilum sp. nov., a novel purple-pigmented bacterium isolated from Tianshan glacier, Xinjiang Municipality, China.</title>
        <authorList>
            <person name="Wang H."/>
        </authorList>
    </citation>
    <scope>NUCLEOTIDE SEQUENCE [LARGE SCALE GENOMIC DNA]</scope>
    <source>
        <strain evidence="9">B2</strain>
    </source>
</reference>
<dbReference type="GO" id="GO:0005737">
    <property type="term" value="C:cytoplasm"/>
    <property type="evidence" value="ECO:0007669"/>
    <property type="project" value="TreeGrafter"/>
</dbReference>
<name>A0A2D2DJW0_9BURK</name>
<dbReference type="SUPFAM" id="SSF51905">
    <property type="entry name" value="FAD/NAD(P)-binding domain"/>
    <property type="match status" value="1"/>
</dbReference>
<keyword evidence="10" id="KW-1185">Reference proteome</keyword>
<proteinExistence type="predicted"/>
<evidence type="ECO:0000313" key="10">
    <source>
        <dbReference type="Proteomes" id="UP000229897"/>
    </source>
</evidence>
<dbReference type="PANTHER" id="PTHR13847">
    <property type="entry name" value="SARCOSINE DEHYDROGENASE-RELATED"/>
    <property type="match status" value="1"/>
</dbReference>
<dbReference type="RefSeq" id="WP_099875230.1">
    <property type="nucleotide sequence ID" value="NZ_CP024608.1"/>
</dbReference>
<evidence type="ECO:0000256" key="1">
    <source>
        <dbReference type="ARBA" id="ARBA00022714"/>
    </source>
</evidence>
<dbReference type="InterPro" id="IPR038010">
    <property type="entry name" value="YhfW_C"/>
</dbReference>
<dbReference type="GO" id="GO:0046872">
    <property type="term" value="F:metal ion binding"/>
    <property type="evidence" value="ECO:0007669"/>
    <property type="project" value="UniProtKB-KW"/>
</dbReference>
<evidence type="ECO:0000259" key="8">
    <source>
        <dbReference type="PROSITE" id="PS51296"/>
    </source>
</evidence>
<sequence>MTAAKTAAANDVHGTTSAWLATASLPRYSPLTSIERADVCVIGAGIAGLTTAYMLLREGKSVVVLDAFGVGAGETGRTTAHFFPPDERFFDIERSFGSDKAALVADSYRKATDCVESIVRTEHIDCEFERLDGYLFNPDGVWNDILEREYAITTRLGLNVRRFERVPGLHFDTGPCLRFARQGQFHPLKYLDGLARAIDRLGGRIYDRTRALDLRGEQARQRVATEHGQVDAAAVVVATNTPFNERVLMHTKQAAYRSYVVALRVPKDALPRVLLWDTGDPYYYVRLASAGSGADHELLIVGGQDHKSGQDAHPQHRYDEIEAWTRQRFPIAGEVAYRWSGEVMEPSDGIAFLGRSRAGQENVYVITGDSGNGMTHCTAGAILVTDLIVGRSNAWAELYSPSRKMLHGLGDFITEQANTLAQYTDWLRGGDVESADQIASGEGALLRDGGRLLAVYRGEDGGLQAVSAACTHLGCAVHWNAGEKSWDCPCHGSRFAPDGEVLHGPARRALTTATLEGETGAGTHPAAGEERRTD</sequence>
<dbReference type="GO" id="GO:0051537">
    <property type="term" value="F:2 iron, 2 sulfur cluster binding"/>
    <property type="evidence" value="ECO:0007669"/>
    <property type="project" value="UniProtKB-KW"/>
</dbReference>
<dbReference type="InterPro" id="IPR006076">
    <property type="entry name" value="FAD-dep_OxRdtase"/>
</dbReference>
<feature type="domain" description="Rieske" evidence="8">
    <location>
        <begin position="430"/>
        <end position="524"/>
    </location>
</feature>
<dbReference type="InterPro" id="IPR036188">
    <property type="entry name" value="FAD/NAD-bd_sf"/>
</dbReference>
<feature type="compositionally biased region" description="Low complexity" evidence="7">
    <location>
        <begin position="513"/>
        <end position="523"/>
    </location>
</feature>
<evidence type="ECO:0000256" key="4">
    <source>
        <dbReference type="ARBA" id="ARBA00023004"/>
    </source>
</evidence>
<dbReference type="Proteomes" id="UP000229897">
    <property type="component" value="Chromosome"/>
</dbReference>
<dbReference type="PANTHER" id="PTHR13847:SF281">
    <property type="entry name" value="FAD DEPENDENT OXIDOREDUCTASE DOMAIN-CONTAINING PROTEIN"/>
    <property type="match status" value="1"/>
</dbReference>
<keyword evidence="2" id="KW-0479">Metal-binding</keyword>
<dbReference type="AlphaFoldDB" id="A0A2D2DJW0"/>
<gene>
    <name evidence="9" type="ORF">CR152_12665</name>
</gene>